<organism evidence="2 3">
    <name type="scientific">Sporormia fimetaria CBS 119925</name>
    <dbReference type="NCBI Taxonomy" id="1340428"/>
    <lineage>
        <taxon>Eukaryota</taxon>
        <taxon>Fungi</taxon>
        <taxon>Dikarya</taxon>
        <taxon>Ascomycota</taxon>
        <taxon>Pezizomycotina</taxon>
        <taxon>Dothideomycetes</taxon>
        <taxon>Pleosporomycetidae</taxon>
        <taxon>Pleosporales</taxon>
        <taxon>Sporormiaceae</taxon>
        <taxon>Sporormia</taxon>
    </lineage>
</organism>
<dbReference type="SMART" id="SM00225">
    <property type="entry name" value="BTB"/>
    <property type="match status" value="1"/>
</dbReference>
<dbReference type="EMBL" id="MU006561">
    <property type="protein sequence ID" value="KAF2751794.1"/>
    <property type="molecule type" value="Genomic_DNA"/>
</dbReference>
<sequence>MAPKKPVGHCSRKADANRYFNTPTVQIVVGTQNTQEFLIHRGLLCARSEFFKNALSGRWSETEKDFKLPEEDPEMFGLYQAFLYTNSLPIEDDESTLQDRYLTIGKLYVLCGKLLDLEGKETVLEAFHELCSNTDVRVVPNSDCVSVIYDGTTEKDPARAMLADVYTAKADKAALQSIPDSTLWPSDFFHDLCCGLLLQRTKERQTRAERDRIIRRLFQDVSHKINKDTLAALQGHIKNLDDK</sequence>
<dbReference type="PANTHER" id="PTHR47843">
    <property type="entry name" value="BTB DOMAIN-CONTAINING PROTEIN-RELATED"/>
    <property type="match status" value="1"/>
</dbReference>
<dbReference type="Gene3D" id="3.30.710.10">
    <property type="entry name" value="Potassium Channel Kv1.1, Chain A"/>
    <property type="match status" value="1"/>
</dbReference>
<dbReference type="AlphaFoldDB" id="A0A6A6VPT2"/>
<dbReference type="SUPFAM" id="SSF54695">
    <property type="entry name" value="POZ domain"/>
    <property type="match status" value="1"/>
</dbReference>
<protein>
    <recommendedName>
        <fullName evidence="1">BTB domain-containing protein</fullName>
    </recommendedName>
</protein>
<dbReference type="PANTHER" id="PTHR47843:SF2">
    <property type="entry name" value="BTB DOMAIN-CONTAINING PROTEIN"/>
    <property type="match status" value="1"/>
</dbReference>
<reference evidence="2" key="1">
    <citation type="journal article" date="2020" name="Stud. Mycol.">
        <title>101 Dothideomycetes genomes: a test case for predicting lifestyles and emergence of pathogens.</title>
        <authorList>
            <person name="Haridas S."/>
            <person name="Albert R."/>
            <person name="Binder M."/>
            <person name="Bloem J."/>
            <person name="Labutti K."/>
            <person name="Salamov A."/>
            <person name="Andreopoulos B."/>
            <person name="Baker S."/>
            <person name="Barry K."/>
            <person name="Bills G."/>
            <person name="Bluhm B."/>
            <person name="Cannon C."/>
            <person name="Castanera R."/>
            <person name="Culley D."/>
            <person name="Daum C."/>
            <person name="Ezra D."/>
            <person name="Gonzalez J."/>
            <person name="Henrissat B."/>
            <person name="Kuo A."/>
            <person name="Liang C."/>
            <person name="Lipzen A."/>
            <person name="Lutzoni F."/>
            <person name="Magnuson J."/>
            <person name="Mondo S."/>
            <person name="Nolan M."/>
            <person name="Ohm R."/>
            <person name="Pangilinan J."/>
            <person name="Park H.-J."/>
            <person name="Ramirez L."/>
            <person name="Alfaro M."/>
            <person name="Sun H."/>
            <person name="Tritt A."/>
            <person name="Yoshinaga Y."/>
            <person name="Zwiers L.-H."/>
            <person name="Turgeon B."/>
            <person name="Goodwin S."/>
            <person name="Spatafora J."/>
            <person name="Crous P."/>
            <person name="Grigoriev I."/>
        </authorList>
    </citation>
    <scope>NUCLEOTIDE SEQUENCE</scope>
    <source>
        <strain evidence="2">CBS 119925</strain>
    </source>
</reference>
<dbReference type="PROSITE" id="PS50097">
    <property type="entry name" value="BTB"/>
    <property type="match status" value="1"/>
</dbReference>
<dbReference type="InterPro" id="IPR000210">
    <property type="entry name" value="BTB/POZ_dom"/>
</dbReference>
<proteinExistence type="predicted"/>
<dbReference type="Proteomes" id="UP000799440">
    <property type="component" value="Unassembled WGS sequence"/>
</dbReference>
<gene>
    <name evidence="2" type="ORF">M011DRAFT_473103</name>
</gene>
<dbReference type="InterPro" id="IPR011333">
    <property type="entry name" value="SKP1/BTB/POZ_sf"/>
</dbReference>
<feature type="domain" description="BTB" evidence="1">
    <location>
        <begin position="23"/>
        <end position="92"/>
    </location>
</feature>
<dbReference type="Pfam" id="PF00651">
    <property type="entry name" value="BTB"/>
    <property type="match status" value="1"/>
</dbReference>
<keyword evidence="3" id="KW-1185">Reference proteome</keyword>
<name>A0A6A6VPT2_9PLEO</name>
<evidence type="ECO:0000259" key="1">
    <source>
        <dbReference type="PROSITE" id="PS50097"/>
    </source>
</evidence>
<accession>A0A6A6VPT2</accession>
<dbReference type="CDD" id="cd18186">
    <property type="entry name" value="BTB_POZ_ZBTB_KLHL-like"/>
    <property type="match status" value="1"/>
</dbReference>
<dbReference type="OrthoDB" id="1022638at2759"/>
<evidence type="ECO:0000313" key="2">
    <source>
        <dbReference type="EMBL" id="KAF2751794.1"/>
    </source>
</evidence>
<evidence type="ECO:0000313" key="3">
    <source>
        <dbReference type="Proteomes" id="UP000799440"/>
    </source>
</evidence>